<dbReference type="PANTHER" id="PTHR42928">
    <property type="entry name" value="TRICARBOXYLATE-BINDING PROTEIN"/>
    <property type="match status" value="1"/>
</dbReference>
<evidence type="ECO:0000256" key="1">
    <source>
        <dbReference type="ARBA" id="ARBA00006987"/>
    </source>
</evidence>
<comment type="caution">
    <text evidence="3">The sequence shown here is derived from an EMBL/GenBank/DDBJ whole genome shotgun (WGS) entry which is preliminary data.</text>
</comment>
<feature type="signal peptide" evidence="2">
    <location>
        <begin position="1"/>
        <end position="25"/>
    </location>
</feature>
<feature type="chain" id="PRO_5016677999" description="LacI family transcriptional regulator" evidence="2">
    <location>
        <begin position="26"/>
        <end position="321"/>
    </location>
</feature>
<accession>A0A356LK41</accession>
<dbReference type="AlphaFoldDB" id="A0A356LK41"/>
<dbReference type="EMBL" id="DOEK01000038">
    <property type="protein sequence ID" value="HBP31357.1"/>
    <property type="molecule type" value="Genomic_DNA"/>
</dbReference>
<dbReference type="InterPro" id="IPR042100">
    <property type="entry name" value="Bug_dom1"/>
</dbReference>
<dbReference type="Proteomes" id="UP000264036">
    <property type="component" value="Unassembled WGS sequence"/>
</dbReference>
<keyword evidence="2" id="KW-0732">Signal</keyword>
<protein>
    <recommendedName>
        <fullName evidence="5">LacI family transcriptional regulator</fullName>
    </recommendedName>
</protein>
<proteinExistence type="inferred from homology"/>
<dbReference type="CDD" id="cd07012">
    <property type="entry name" value="PBP2_Bug_TTT"/>
    <property type="match status" value="1"/>
</dbReference>
<dbReference type="InterPro" id="IPR005064">
    <property type="entry name" value="BUG"/>
</dbReference>
<dbReference type="SUPFAM" id="SSF53850">
    <property type="entry name" value="Periplasmic binding protein-like II"/>
    <property type="match status" value="1"/>
</dbReference>
<organism evidence="3 4">
    <name type="scientific">Advenella kashmirensis</name>
    <dbReference type="NCBI Taxonomy" id="310575"/>
    <lineage>
        <taxon>Bacteria</taxon>
        <taxon>Pseudomonadati</taxon>
        <taxon>Pseudomonadota</taxon>
        <taxon>Betaproteobacteria</taxon>
        <taxon>Burkholderiales</taxon>
        <taxon>Alcaligenaceae</taxon>
    </lineage>
</organism>
<sequence>MGNSKRIFMQAMVAGALSIAGTASIAQSTFPEKPVKVVVPFSPGGSFDVIARHISNGLGKLWGQPIVIENRAGAGGNIGAQNVINRPGDGYTLLFWGDGVLANPLLFPKPPFNAIEDLSGVALVATAPQVLVSGENSSLKTMTDVLKSEQPLNYGTAGSGSPGHLAAELMKRQGAKQLTHIPYRGGGPALADLMGGQIQLVSTGLPATISLIRSGRIHAIAITSKERLASFPEVPTVGETLKGYEVDTWFGFMTPKDTPIEIREKIASDIAKVLSDSKLRKELSNSGFEVKTSTPNELDAKMAKDLEFWKELVEKSGANAK</sequence>
<name>A0A356LK41_9BURK</name>
<comment type="similarity">
    <text evidence="1">Belongs to the UPF0065 (bug) family.</text>
</comment>
<dbReference type="Gene3D" id="3.40.190.150">
    <property type="entry name" value="Bordetella uptake gene, domain 1"/>
    <property type="match status" value="1"/>
</dbReference>
<dbReference type="Pfam" id="PF03401">
    <property type="entry name" value="TctC"/>
    <property type="match status" value="1"/>
</dbReference>
<dbReference type="Gene3D" id="3.40.190.10">
    <property type="entry name" value="Periplasmic binding protein-like II"/>
    <property type="match status" value="1"/>
</dbReference>
<dbReference type="PIRSF" id="PIRSF017082">
    <property type="entry name" value="YflP"/>
    <property type="match status" value="1"/>
</dbReference>
<gene>
    <name evidence="3" type="ORF">DD666_18350</name>
</gene>
<evidence type="ECO:0000256" key="2">
    <source>
        <dbReference type="SAM" id="SignalP"/>
    </source>
</evidence>
<evidence type="ECO:0000313" key="4">
    <source>
        <dbReference type="Proteomes" id="UP000264036"/>
    </source>
</evidence>
<evidence type="ECO:0008006" key="5">
    <source>
        <dbReference type="Google" id="ProtNLM"/>
    </source>
</evidence>
<reference evidence="3 4" key="1">
    <citation type="journal article" date="2018" name="Nat. Biotechnol.">
        <title>A standardized bacterial taxonomy based on genome phylogeny substantially revises the tree of life.</title>
        <authorList>
            <person name="Parks D.H."/>
            <person name="Chuvochina M."/>
            <person name="Waite D.W."/>
            <person name="Rinke C."/>
            <person name="Skarshewski A."/>
            <person name="Chaumeil P.A."/>
            <person name="Hugenholtz P."/>
        </authorList>
    </citation>
    <scope>NUCLEOTIDE SEQUENCE [LARGE SCALE GENOMIC DNA]</scope>
    <source>
        <strain evidence="3">UBA10707</strain>
    </source>
</reference>
<evidence type="ECO:0000313" key="3">
    <source>
        <dbReference type="EMBL" id="HBP31357.1"/>
    </source>
</evidence>
<dbReference type="PANTHER" id="PTHR42928:SF5">
    <property type="entry name" value="BLR1237 PROTEIN"/>
    <property type="match status" value="1"/>
</dbReference>